<keyword evidence="1 4" id="KW-0808">Transferase</keyword>
<dbReference type="GO" id="GO:0009103">
    <property type="term" value="P:lipopolysaccharide biosynthetic process"/>
    <property type="evidence" value="ECO:0007669"/>
    <property type="project" value="TreeGrafter"/>
</dbReference>
<evidence type="ECO:0000256" key="1">
    <source>
        <dbReference type="ARBA" id="ARBA00022679"/>
    </source>
</evidence>
<dbReference type="Gene3D" id="3.40.50.2000">
    <property type="entry name" value="Glycogen Phosphorylase B"/>
    <property type="match status" value="2"/>
</dbReference>
<evidence type="ECO:0000313" key="5">
    <source>
        <dbReference type="Proteomes" id="UP000295706"/>
    </source>
</evidence>
<dbReference type="AlphaFoldDB" id="A0A4R4K7Y5"/>
<dbReference type="InterPro" id="IPR001296">
    <property type="entry name" value="Glyco_trans_1"/>
</dbReference>
<evidence type="ECO:0000313" key="4">
    <source>
        <dbReference type="EMBL" id="TDB63473.1"/>
    </source>
</evidence>
<dbReference type="Pfam" id="PF00534">
    <property type="entry name" value="Glycos_transf_1"/>
    <property type="match status" value="1"/>
</dbReference>
<dbReference type="RefSeq" id="WP_132119874.1">
    <property type="nucleotide sequence ID" value="NZ_SMJU01000010.1"/>
</dbReference>
<accession>A0A4R4K7Y5</accession>
<keyword evidence="5" id="KW-1185">Reference proteome</keyword>
<keyword evidence="2" id="KW-1133">Transmembrane helix</keyword>
<dbReference type="EMBL" id="SMJU01000010">
    <property type="protein sequence ID" value="TDB63473.1"/>
    <property type="molecule type" value="Genomic_DNA"/>
</dbReference>
<dbReference type="GO" id="GO:0016757">
    <property type="term" value="F:glycosyltransferase activity"/>
    <property type="evidence" value="ECO:0007669"/>
    <property type="project" value="InterPro"/>
</dbReference>
<dbReference type="OrthoDB" id="9765330at2"/>
<proteinExistence type="predicted"/>
<reference evidence="4 5" key="1">
    <citation type="submission" date="2019-02" db="EMBL/GenBank/DDBJ databases">
        <title>Arundinibacter roseus gen. nov., sp. nov., a new member of the family Cytophagaceae.</title>
        <authorList>
            <person name="Szuroczki S."/>
            <person name="Khayer B."/>
            <person name="Sproer C."/>
            <person name="Toumi M."/>
            <person name="Szabo A."/>
            <person name="Felfoldi T."/>
            <person name="Schumann P."/>
            <person name="Toth E."/>
        </authorList>
    </citation>
    <scope>NUCLEOTIDE SEQUENCE [LARGE SCALE GENOMIC DNA]</scope>
    <source>
        <strain evidence="4 5">DMA-k-7a</strain>
    </source>
</reference>
<comment type="caution">
    <text evidence="4">The sequence shown here is derived from an EMBL/GenBank/DDBJ whole genome shotgun (WGS) entry which is preliminary data.</text>
</comment>
<gene>
    <name evidence="4" type="ORF">EZE20_17085</name>
</gene>
<feature type="transmembrane region" description="Helical" evidence="2">
    <location>
        <begin position="76"/>
        <end position="101"/>
    </location>
</feature>
<dbReference type="SUPFAM" id="SSF53756">
    <property type="entry name" value="UDP-Glycosyltransferase/glycogen phosphorylase"/>
    <property type="match status" value="1"/>
</dbReference>
<dbReference type="PANTHER" id="PTHR46401">
    <property type="entry name" value="GLYCOSYLTRANSFERASE WBBK-RELATED"/>
    <property type="match status" value="1"/>
</dbReference>
<feature type="domain" description="Glycosyl transferase family 1" evidence="3">
    <location>
        <begin position="174"/>
        <end position="322"/>
    </location>
</feature>
<evidence type="ECO:0000256" key="2">
    <source>
        <dbReference type="SAM" id="Phobius"/>
    </source>
</evidence>
<name>A0A4R4K7Y5_9BACT</name>
<keyword evidence="2" id="KW-0472">Membrane</keyword>
<dbReference type="PANTHER" id="PTHR46401:SF2">
    <property type="entry name" value="GLYCOSYLTRANSFERASE WBBK-RELATED"/>
    <property type="match status" value="1"/>
</dbReference>
<keyword evidence="2" id="KW-0812">Transmembrane</keyword>
<sequence>MVSIATKTTIACLPVAGPQNPYQRLMIEGLNHEERLHAFSGIHDKFWGIGRTVLKHRPDYLHFDWIISYYFRRFSILTYLSVFTFCAQIFLTRLLGVKIVWTLHNIVPHDMTHQLAVHRFCQRFLARRCEWIRVFATSTIAEAAEELRISDTRFRVVPEGDYTAVYPDTITQEQARTYLNLPAQARIMLYLGLIKPYKGVLELVRHMKKLDTPNTFLLIAGKGMDSTYVEEIRNELIPSIMLVDRFIETDELQYFFQAADVVVLPFKKIENSGSVIMAMGFAKPIIAPAAGAVTERLAGQSQWLFSSADELPEKITGLINATDQELKTIGKRNFGVLSNHRWEHFALLFS</sequence>
<dbReference type="Proteomes" id="UP000295706">
    <property type="component" value="Unassembled WGS sequence"/>
</dbReference>
<evidence type="ECO:0000259" key="3">
    <source>
        <dbReference type="Pfam" id="PF00534"/>
    </source>
</evidence>
<organism evidence="4 5">
    <name type="scientific">Arundinibacter roseus</name>
    <dbReference type="NCBI Taxonomy" id="2070510"/>
    <lineage>
        <taxon>Bacteria</taxon>
        <taxon>Pseudomonadati</taxon>
        <taxon>Bacteroidota</taxon>
        <taxon>Cytophagia</taxon>
        <taxon>Cytophagales</taxon>
        <taxon>Spirosomataceae</taxon>
        <taxon>Arundinibacter</taxon>
    </lineage>
</organism>
<protein>
    <submittedName>
        <fullName evidence="4">Glycosyltransferase</fullName>
    </submittedName>
</protein>